<dbReference type="AlphaFoldDB" id="A0A1I1ZMM0"/>
<evidence type="ECO:0000313" key="2">
    <source>
        <dbReference type="EMBL" id="SFE32931.1"/>
    </source>
</evidence>
<feature type="domain" description="LUD" evidence="1">
    <location>
        <begin position="100"/>
        <end position="197"/>
    </location>
</feature>
<accession>A0A1I1ZMM0</accession>
<dbReference type="RefSeq" id="WP_093608949.1">
    <property type="nucleotide sequence ID" value="NZ_BOMT01000014.1"/>
</dbReference>
<organism evidence="2 3">
    <name type="scientific">Actinoplanes philippinensis</name>
    <dbReference type="NCBI Taxonomy" id="35752"/>
    <lineage>
        <taxon>Bacteria</taxon>
        <taxon>Bacillati</taxon>
        <taxon>Actinomycetota</taxon>
        <taxon>Actinomycetes</taxon>
        <taxon>Micromonosporales</taxon>
        <taxon>Micromonosporaceae</taxon>
        <taxon>Actinoplanes</taxon>
    </lineage>
</organism>
<reference evidence="2 3" key="1">
    <citation type="submission" date="2016-10" db="EMBL/GenBank/DDBJ databases">
        <authorList>
            <person name="de Groot N.N."/>
        </authorList>
    </citation>
    <scope>NUCLEOTIDE SEQUENCE [LARGE SCALE GENOMIC DNA]</scope>
    <source>
        <strain evidence="2 3">DSM 43019</strain>
    </source>
</reference>
<evidence type="ECO:0000313" key="3">
    <source>
        <dbReference type="Proteomes" id="UP000199645"/>
    </source>
</evidence>
<gene>
    <name evidence="2" type="ORF">SAMN05421541_101190</name>
</gene>
<dbReference type="OrthoDB" id="9794187at2"/>
<dbReference type="Gene3D" id="3.40.50.10420">
    <property type="entry name" value="NagB/RpiA/CoA transferase-like"/>
    <property type="match status" value="1"/>
</dbReference>
<dbReference type="EMBL" id="FONV01000001">
    <property type="protein sequence ID" value="SFE32931.1"/>
    <property type="molecule type" value="Genomic_DNA"/>
</dbReference>
<dbReference type="InterPro" id="IPR024185">
    <property type="entry name" value="FTHF_cligase-like_sf"/>
</dbReference>
<proteinExistence type="predicted"/>
<dbReference type="InterPro" id="IPR003741">
    <property type="entry name" value="LUD_dom"/>
</dbReference>
<sequence length="199" mass="20978">MSSRELILGRVRAALRDAPVVPEPPRDYRPAGANWADLDVLVDRLVDYKAEVYRVTSAEVAATVAGLVGEGGAVLVPPGLPHLWRPEGAFADDGLPPDRIAGADAVLTAAAVAVAETGTIVLDASPDQGRRIITLLPDVHVCVLRPAQVVASVPDAIARLDATRPLTWISGPSATSDIELNRVEGVHGPRHLHVLLLTD</sequence>
<dbReference type="PANTHER" id="PTHR43682">
    <property type="entry name" value="LACTATE UTILIZATION PROTEIN C"/>
    <property type="match status" value="1"/>
</dbReference>
<dbReference type="STRING" id="35752.SAMN05421541_101190"/>
<evidence type="ECO:0000259" key="1">
    <source>
        <dbReference type="Pfam" id="PF02589"/>
    </source>
</evidence>
<dbReference type="InterPro" id="IPR037171">
    <property type="entry name" value="NagB/RpiA_transferase-like"/>
</dbReference>
<dbReference type="PANTHER" id="PTHR43682:SF1">
    <property type="entry name" value="LACTATE UTILIZATION PROTEIN C"/>
    <property type="match status" value="1"/>
</dbReference>
<dbReference type="Proteomes" id="UP000199645">
    <property type="component" value="Unassembled WGS sequence"/>
</dbReference>
<keyword evidence="3" id="KW-1185">Reference proteome</keyword>
<protein>
    <submittedName>
        <fullName evidence="2">L-lactate dehydrogenase complex protein LldG</fullName>
    </submittedName>
</protein>
<dbReference type="Pfam" id="PF02589">
    <property type="entry name" value="LUD_dom"/>
    <property type="match status" value="1"/>
</dbReference>
<dbReference type="SUPFAM" id="SSF100950">
    <property type="entry name" value="NagB/RpiA/CoA transferase-like"/>
    <property type="match status" value="1"/>
</dbReference>
<name>A0A1I1ZMM0_9ACTN</name>